<reference evidence="6" key="1">
    <citation type="journal article" date="2014" name="Front. Microbiol.">
        <title>High frequency of phylogenetically diverse reductive dehalogenase-homologous genes in deep subseafloor sedimentary metagenomes.</title>
        <authorList>
            <person name="Kawai M."/>
            <person name="Futagami T."/>
            <person name="Toyoda A."/>
            <person name="Takaki Y."/>
            <person name="Nishi S."/>
            <person name="Hori S."/>
            <person name="Arai W."/>
            <person name="Tsubouchi T."/>
            <person name="Morono Y."/>
            <person name="Uchiyama I."/>
            <person name="Ito T."/>
            <person name="Fujiyama A."/>
            <person name="Inagaki F."/>
            <person name="Takami H."/>
        </authorList>
    </citation>
    <scope>NUCLEOTIDE SEQUENCE</scope>
    <source>
        <strain evidence="6">Expedition CK06-06</strain>
    </source>
</reference>
<gene>
    <name evidence="6" type="ORF">S01H4_45984</name>
</gene>
<evidence type="ECO:0000256" key="4">
    <source>
        <dbReference type="ARBA" id="ARBA00023136"/>
    </source>
</evidence>
<evidence type="ECO:0000256" key="1">
    <source>
        <dbReference type="ARBA" id="ARBA00004141"/>
    </source>
</evidence>
<feature type="domain" description="ABC-2 type transporter transmembrane" evidence="5">
    <location>
        <begin position="2"/>
        <end position="76"/>
    </location>
</feature>
<dbReference type="EMBL" id="BART01025644">
    <property type="protein sequence ID" value="GAH03268.1"/>
    <property type="molecule type" value="Genomic_DNA"/>
</dbReference>
<dbReference type="AlphaFoldDB" id="X1E3M5"/>
<dbReference type="InterPro" id="IPR013525">
    <property type="entry name" value="ABC2_TM"/>
</dbReference>
<name>X1E3M5_9ZZZZ</name>
<protein>
    <recommendedName>
        <fullName evidence="5">ABC-2 type transporter transmembrane domain-containing protein</fullName>
    </recommendedName>
</protein>
<dbReference type="Gene3D" id="3.40.1710.10">
    <property type="entry name" value="abc type-2 transporter like domain"/>
    <property type="match status" value="1"/>
</dbReference>
<organism evidence="6">
    <name type="scientific">marine sediment metagenome</name>
    <dbReference type="NCBI Taxonomy" id="412755"/>
    <lineage>
        <taxon>unclassified sequences</taxon>
        <taxon>metagenomes</taxon>
        <taxon>ecological metagenomes</taxon>
    </lineage>
</organism>
<keyword evidence="3" id="KW-1133">Transmembrane helix</keyword>
<evidence type="ECO:0000313" key="6">
    <source>
        <dbReference type="EMBL" id="GAH03268.1"/>
    </source>
</evidence>
<dbReference type="GO" id="GO:0140359">
    <property type="term" value="F:ABC-type transporter activity"/>
    <property type="evidence" value="ECO:0007669"/>
    <property type="project" value="InterPro"/>
</dbReference>
<evidence type="ECO:0000256" key="2">
    <source>
        <dbReference type="ARBA" id="ARBA00022692"/>
    </source>
</evidence>
<comment type="subcellular location">
    <subcellularLocation>
        <location evidence="1">Membrane</location>
        <topology evidence="1">Multi-pass membrane protein</topology>
    </subcellularLocation>
</comment>
<proteinExistence type="predicted"/>
<evidence type="ECO:0000256" key="3">
    <source>
        <dbReference type="ARBA" id="ARBA00022989"/>
    </source>
</evidence>
<comment type="caution">
    <text evidence="6">The sequence shown here is derived from an EMBL/GenBank/DDBJ whole genome shotgun (WGS) entry which is preliminary data.</text>
</comment>
<dbReference type="GO" id="GO:0016020">
    <property type="term" value="C:membrane"/>
    <property type="evidence" value="ECO:0007669"/>
    <property type="project" value="UniProtKB-SubCell"/>
</dbReference>
<dbReference type="Pfam" id="PF12698">
    <property type="entry name" value="ABC2_membrane_3"/>
    <property type="match status" value="1"/>
</dbReference>
<keyword evidence="2" id="KW-0812">Transmembrane</keyword>
<sequence>MIMGLVWGGMGENRLKVIIVDEDKSNYSSMFTDILKEDELLSVIKDNKKDAIEKVRKSNVESAIIITKDFGDKIERGGGAK</sequence>
<feature type="non-terminal residue" evidence="6">
    <location>
        <position position="81"/>
    </location>
</feature>
<keyword evidence="4" id="KW-0472">Membrane</keyword>
<evidence type="ECO:0000259" key="5">
    <source>
        <dbReference type="Pfam" id="PF12698"/>
    </source>
</evidence>
<accession>X1E3M5</accession>